<dbReference type="Pfam" id="PF00096">
    <property type="entry name" value="zf-C2H2"/>
    <property type="match status" value="3"/>
</dbReference>
<evidence type="ECO:0000256" key="12">
    <source>
        <dbReference type="SAM" id="MobiDB-lite"/>
    </source>
</evidence>
<dbReference type="PANTHER" id="PTHR16515">
    <property type="entry name" value="PR DOMAIN ZINC FINGER PROTEIN"/>
    <property type="match status" value="1"/>
</dbReference>
<dbReference type="PROSITE" id="PS00028">
    <property type="entry name" value="ZINC_FINGER_C2H2_1"/>
    <property type="match status" value="4"/>
</dbReference>
<reference evidence="16" key="2">
    <citation type="submission" date="2020-05" db="UniProtKB">
        <authorList>
            <consortium name="EnsemblMetazoa"/>
        </authorList>
    </citation>
    <scope>IDENTIFICATION</scope>
</reference>
<dbReference type="OMA" id="HENIWAR"/>
<feature type="domain" description="C2H2-type" evidence="13">
    <location>
        <begin position="348"/>
        <end position="375"/>
    </location>
</feature>
<dbReference type="VEuPathDB" id="VectorBase:ASIS018387"/>
<evidence type="ECO:0000256" key="10">
    <source>
        <dbReference type="PROSITE-ProRule" id="PRU00042"/>
    </source>
</evidence>
<evidence type="ECO:0000256" key="4">
    <source>
        <dbReference type="ARBA" id="ARBA00022771"/>
    </source>
</evidence>
<evidence type="ECO:0000313" key="15">
    <source>
        <dbReference type="EMBL" id="KFB37306.1"/>
    </source>
</evidence>
<dbReference type="SMART" id="SM00355">
    <property type="entry name" value="ZnF_C2H2"/>
    <property type="match status" value="5"/>
</dbReference>
<sequence length="421" mass="47866">MPFFAGNLVNTLTEATAGGAWGLLSARTVIRNQFPRARELNEFECMVGGKECPPSLAGGCLCIVLKNAAIYFNMANDDYFFEITVPNLANCCRICLSNQTKWNIKDNYLHCAYSITIAEAIEAVANITVETKEHMSTNLCELCFTRLNDAYSLICDIRKNHENIWARSFSIPSTCAERTITEEVADQPVADESSDQPAVTDEASDELIIADASDQPITDEVSDDDGSELPAEPLNAVDLIVQEIAPAKRKALKHRPFKRPRVEHRCDECNKTFTRKSNLIDHERLHNQSKPYRCEYCDKRFVQIGNLRMHLRTHTAEKPFHCQLCERSFAQSGSLKMHIKSHANIKSYSCDTCDKAFLSSSDLVKHKFSHSDKKRFRCVICQSRYFTQKVHLRCHLERIHKLRDHQLLLSQGTLDVAEQME</sequence>
<keyword evidence="7" id="KW-0238">DNA-binding</keyword>
<keyword evidence="2 11" id="KW-0479">Metal-binding</keyword>
<dbReference type="SMART" id="SM00868">
    <property type="entry name" value="zf-AD"/>
    <property type="match status" value="1"/>
</dbReference>
<accession>A0A084VH62</accession>
<feature type="binding site" evidence="11">
    <location>
        <position position="95"/>
    </location>
    <ligand>
        <name>Zn(2+)</name>
        <dbReference type="ChEBI" id="CHEBI:29105"/>
    </ligand>
</feature>
<name>A0A084VH62_ANOSI</name>
<feature type="binding site" evidence="11">
    <location>
        <position position="92"/>
    </location>
    <ligand>
        <name>Zn(2+)</name>
        <dbReference type="ChEBI" id="CHEBI:29105"/>
    </ligand>
</feature>
<dbReference type="GO" id="GO:0003677">
    <property type="term" value="F:DNA binding"/>
    <property type="evidence" value="ECO:0007669"/>
    <property type="project" value="UniProtKB-KW"/>
</dbReference>
<organism evidence="15">
    <name type="scientific">Anopheles sinensis</name>
    <name type="common">Mosquito</name>
    <dbReference type="NCBI Taxonomy" id="74873"/>
    <lineage>
        <taxon>Eukaryota</taxon>
        <taxon>Metazoa</taxon>
        <taxon>Ecdysozoa</taxon>
        <taxon>Arthropoda</taxon>
        <taxon>Hexapoda</taxon>
        <taxon>Insecta</taxon>
        <taxon>Pterygota</taxon>
        <taxon>Neoptera</taxon>
        <taxon>Endopterygota</taxon>
        <taxon>Diptera</taxon>
        <taxon>Nematocera</taxon>
        <taxon>Culicoidea</taxon>
        <taxon>Culicidae</taxon>
        <taxon>Anophelinae</taxon>
        <taxon>Anopheles</taxon>
    </lineage>
</organism>
<protein>
    <submittedName>
        <fullName evidence="15">AGAP002918-PA-like protein</fullName>
    </submittedName>
</protein>
<dbReference type="SUPFAM" id="SSF57716">
    <property type="entry name" value="Glucocorticoid receptor-like (DNA-binding domain)"/>
    <property type="match status" value="1"/>
</dbReference>
<dbReference type="FunFam" id="3.30.160.60:FF:000110">
    <property type="entry name" value="Zinc finger protein-like"/>
    <property type="match status" value="2"/>
</dbReference>
<keyword evidence="17" id="KW-1185">Reference proteome</keyword>
<gene>
    <name evidence="15" type="ORF">ZHAS_00004613</name>
</gene>
<dbReference type="FunFam" id="3.30.160.60:FF:000065">
    <property type="entry name" value="B-cell CLL/lymphoma 6, member B"/>
    <property type="match status" value="1"/>
</dbReference>
<dbReference type="EMBL" id="ATLV01013145">
    <property type="status" value="NOT_ANNOTATED_CDS"/>
    <property type="molecule type" value="Genomic_DNA"/>
</dbReference>
<evidence type="ECO:0000259" key="13">
    <source>
        <dbReference type="PROSITE" id="PS50157"/>
    </source>
</evidence>
<feature type="domain" description="C2H2-type" evidence="13">
    <location>
        <begin position="292"/>
        <end position="319"/>
    </location>
</feature>
<dbReference type="EnsemblMetazoa" id="ASIC004613-RA">
    <property type="protein sequence ID" value="ASIC004613-PA"/>
    <property type="gene ID" value="ASIC004613"/>
</dbReference>
<evidence type="ECO:0000256" key="8">
    <source>
        <dbReference type="ARBA" id="ARBA00023163"/>
    </source>
</evidence>
<feature type="domain" description="C2H2-type" evidence="13">
    <location>
        <begin position="320"/>
        <end position="347"/>
    </location>
</feature>
<dbReference type="SUPFAM" id="SSF57667">
    <property type="entry name" value="beta-beta-alpha zinc fingers"/>
    <property type="match status" value="3"/>
</dbReference>
<dbReference type="InterPro" id="IPR050331">
    <property type="entry name" value="Zinc_finger"/>
</dbReference>
<evidence type="ECO:0000256" key="11">
    <source>
        <dbReference type="PROSITE-ProRule" id="PRU01263"/>
    </source>
</evidence>
<evidence type="ECO:0000256" key="1">
    <source>
        <dbReference type="ARBA" id="ARBA00004123"/>
    </source>
</evidence>
<evidence type="ECO:0000256" key="5">
    <source>
        <dbReference type="ARBA" id="ARBA00022833"/>
    </source>
</evidence>
<dbReference type="EMBL" id="KE524842">
    <property type="protein sequence ID" value="KFB37306.1"/>
    <property type="molecule type" value="Genomic_DNA"/>
</dbReference>
<dbReference type="VEuPathDB" id="VectorBase:ASIC004613"/>
<keyword evidence="5 11" id="KW-0862">Zinc</keyword>
<dbReference type="InterPro" id="IPR036236">
    <property type="entry name" value="Znf_C2H2_sf"/>
</dbReference>
<evidence type="ECO:0000256" key="9">
    <source>
        <dbReference type="ARBA" id="ARBA00023242"/>
    </source>
</evidence>
<keyword evidence="9" id="KW-0539">Nucleus</keyword>
<dbReference type="GO" id="GO:0008270">
    <property type="term" value="F:zinc ion binding"/>
    <property type="evidence" value="ECO:0007669"/>
    <property type="project" value="UniProtKB-UniRule"/>
</dbReference>
<evidence type="ECO:0000256" key="3">
    <source>
        <dbReference type="ARBA" id="ARBA00022737"/>
    </source>
</evidence>
<keyword evidence="4 10" id="KW-0863">Zinc-finger</keyword>
<comment type="subcellular location">
    <subcellularLocation>
        <location evidence="1">Nucleus</location>
    </subcellularLocation>
</comment>
<dbReference type="PROSITE" id="PS50157">
    <property type="entry name" value="ZINC_FINGER_C2H2_2"/>
    <property type="match status" value="4"/>
</dbReference>
<dbReference type="GO" id="GO:0005634">
    <property type="term" value="C:nucleus"/>
    <property type="evidence" value="ECO:0007669"/>
    <property type="project" value="UniProtKB-SubCell"/>
</dbReference>
<dbReference type="OrthoDB" id="6077919at2759"/>
<evidence type="ECO:0000256" key="7">
    <source>
        <dbReference type="ARBA" id="ARBA00023125"/>
    </source>
</evidence>
<evidence type="ECO:0000259" key="14">
    <source>
        <dbReference type="PROSITE" id="PS51915"/>
    </source>
</evidence>
<evidence type="ECO:0000256" key="6">
    <source>
        <dbReference type="ARBA" id="ARBA00023015"/>
    </source>
</evidence>
<dbReference type="GO" id="GO:0010468">
    <property type="term" value="P:regulation of gene expression"/>
    <property type="evidence" value="ECO:0007669"/>
    <property type="project" value="TreeGrafter"/>
</dbReference>
<dbReference type="Pfam" id="PF07776">
    <property type="entry name" value="zf-AD"/>
    <property type="match status" value="1"/>
</dbReference>
<dbReference type="PROSITE" id="PS51915">
    <property type="entry name" value="ZAD"/>
    <property type="match status" value="1"/>
</dbReference>
<dbReference type="AlphaFoldDB" id="A0A084VH62"/>
<dbReference type="Proteomes" id="UP000030765">
    <property type="component" value="Unassembled WGS sequence"/>
</dbReference>
<feature type="domain" description="ZAD" evidence="14">
    <location>
        <begin position="90"/>
        <end position="167"/>
    </location>
</feature>
<keyword evidence="3" id="KW-0677">Repeat</keyword>
<feature type="binding site" evidence="11">
    <location>
        <position position="143"/>
    </location>
    <ligand>
        <name>Zn(2+)</name>
        <dbReference type="ChEBI" id="CHEBI:29105"/>
    </ligand>
</feature>
<feature type="domain" description="C2H2-type" evidence="13">
    <location>
        <begin position="264"/>
        <end position="291"/>
    </location>
</feature>
<proteinExistence type="predicted"/>
<feature type="region of interest" description="Disordered" evidence="12">
    <location>
        <begin position="209"/>
        <end position="229"/>
    </location>
</feature>
<dbReference type="InterPro" id="IPR013087">
    <property type="entry name" value="Znf_C2H2_type"/>
</dbReference>
<feature type="binding site" evidence="11">
    <location>
        <position position="140"/>
    </location>
    <ligand>
        <name>Zn(2+)</name>
        <dbReference type="ChEBI" id="CHEBI:29105"/>
    </ligand>
</feature>
<evidence type="ECO:0000256" key="2">
    <source>
        <dbReference type="ARBA" id="ARBA00022723"/>
    </source>
</evidence>
<dbReference type="Gene3D" id="3.30.160.60">
    <property type="entry name" value="Classic Zinc Finger"/>
    <property type="match status" value="4"/>
</dbReference>
<evidence type="ECO:0000313" key="16">
    <source>
        <dbReference type="EnsemblMetazoa" id="ASIC004613-PA"/>
    </source>
</evidence>
<dbReference type="PANTHER" id="PTHR16515:SF49">
    <property type="entry name" value="GASTRULA ZINC FINGER PROTEIN XLCGF49.1-LIKE-RELATED"/>
    <property type="match status" value="1"/>
</dbReference>
<evidence type="ECO:0000313" key="17">
    <source>
        <dbReference type="Proteomes" id="UP000030765"/>
    </source>
</evidence>
<dbReference type="InterPro" id="IPR012934">
    <property type="entry name" value="Znf_AD"/>
</dbReference>
<reference evidence="15 17" key="1">
    <citation type="journal article" date="2014" name="BMC Genomics">
        <title>Genome sequence of Anopheles sinensis provides insight into genetics basis of mosquito competence for malaria parasites.</title>
        <authorList>
            <person name="Zhou D."/>
            <person name="Zhang D."/>
            <person name="Ding G."/>
            <person name="Shi L."/>
            <person name="Hou Q."/>
            <person name="Ye Y."/>
            <person name="Xu Y."/>
            <person name="Zhou H."/>
            <person name="Xiong C."/>
            <person name="Li S."/>
            <person name="Yu J."/>
            <person name="Hong S."/>
            <person name="Yu X."/>
            <person name="Zou P."/>
            <person name="Chen C."/>
            <person name="Chang X."/>
            <person name="Wang W."/>
            <person name="Lv Y."/>
            <person name="Sun Y."/>
            <person name="Ma L."/>
            <person name="Shen B."/>
            <person name="Zhu C."/>
        </authorList>
    </citation>
    <scope>NUCLEOTIDE SEQUENCE [LARGE SCALE GENOMIC DNA]</scope>
</reference>
<dbReference type="Pfam" id="PF13912">
    <property type="entry name" value="zf-C2H2_6"/>
    <property type="match status" value="1"/>
</dbReference>
<dbReference type="STRING" id="74873.A0A084VH62"/>
<keyword evidence="6" id="KW-0805">Transcription regulation</keyword>
<keyword evidence="8" id="KW-0804">Transcription</keyword>